<dbReference type="AlphaFoldDB" id="A0A2U1NC94"/>
<keyword evidence="2" id="KW-1185">Reference proteome</keyword>
<dbReference type="Proteomes" id="UP000245207">
    <property type="component" value="Unassembled WGS sequence"/>
</dbReference>
<evidence type="ECO:0000313" key="1">
    <source>
        <dbReference type="EMBL" id="PWA71106.1"/>
    </source>
</evidence>
<accession>A0A2U1NC94</accession>
<sequence>METDGACYFLVEAVQEDDLCGVKEDGDDEERVYGMFTGTVFTMVNDDTRNSPSIFFYYSLKSLEMTCVIFSYWFIRVKDAADFYLEINEFDMKEDSDDSFGDIKEMSLCPSILAVKSEHSSIIKKEENKWKLGGMKNADHESVRDSVDKGWQVVIKPSPRHVYDMDEQTSLDDVETHLQGDSFMGRQHDETMEIELVRGGFDETVVDNNDLVIADEEDPVEAA</sequence>
<evidence type="ECO:0000313" key="2">
    <source>
        <dbReference type="Proteomes" id="UP000245207"/>
    </source>
</evidence>
<protein>
    <submittedName>
        <fullName evidence="1">Uncharacterized protein</fullName>
    </submittedName>
</protein>
<comment type="caution">
    <text evidence="1">The sequence shown here is derived from an EMBL/GenBank/DDBJ whole genome shotgun (WGS) entry which is preliminary data.</text>
</comment>
<name>A0A2U1NC94_ARTAN</name>
<organism evidence="1 2">
    <name type="scientific">Artemisia annua</name>
    <name type="common">Sweet wormwood</name>
    <dbReference type="NCBI Taxonomy" id="35608"/>
    <lineage>
        <taxon>Eukaryota</taxon>
        <taxon>Viridiplantae</taxon>
        <taxon>Streptophyta</taxon>
        <taxon>Embryophyta</taxon>
        <taxon>Tracheophyta</taxon>
        <taxon>Spermatophyta</taxon>
        <taxon>Magnoliopsida</taxon>
        <taxon>eudicotyledons</taxon>
        <taxon>Gunneridae</taxon>
        <taxon>Pentapetalae</taxon>
        <taxon>asterids</taxon>
        <taxon>campanulids</taxon>
        <taxon>Asterales</taxon>
        <taxon>Asteraceae</taxon>
        <taxon>Asteroideae</taxon>
        <taxon>Anthemideae</taxon>
        <taxon>Artemisiinae</taxon>
        <taxon>Artemisia</taxon>
    </lineage>
</organism>
<proteinExistence type="predicted"/>
<reference evidence="1 2" key="1">
    <citation type="journal article" date="2018" name="Mol. Plant">
        <title>The genome of Artemisia annua provides insight into the evolution of Asteraceae family and artemisinin biosynthesis.</title>
        <authorList>
            <person name="Shen Q."/>
            <person name="Zhang L."/>
            <person name="Liao Z."/>
            <person name="Wang S."/>
            <person name="Yan T."/>
            <person name="Shi P."/>
            <person name="Liu M."/>
            <person name="Fu X."/>
            <person name="Pan Q."/>
            <person name="Wang Y."/>
            <person name="Lv Z."/>
            <person name="Lu X."/>
            <person name="Zhang F."/>
            <person name="Jiang W."/>
            <person name="Ma Y."/>
            <person name="Chen M."/>
            <person name="Hao X."/>
            <person name="Li L."/>
            <person name="Tang Y."/>
            <person name="Lv G."/>
            <person name="Zhou Y."/>
            <person name="Sun X."/>
            <person name="Brodelius P.E."/>
            <person name="Rose J.K.C."/>
            <person name="Tang K."/>
        </authorList>
    </citation>
    <scope>NUCLEOTIDE SEQUENCE [LARGE SCALE GENOMIC DNA]</scope>
    <source>
        <strain evidence="2">cv. Huhao1</strain>
        <tissue evidence="1">Leaf</tissue>
    </source>
</reference>
<gene>
    <name evidence="1" type="ORF">CTI12_AA265100</name>
</gene>
<dbReference type="EMBL" id="PKPP01003135">
    <property type="protein sequence ID" value="PWA71106.1"/>
    <property type="molecule type" value="Genomic_DNA"/>
</dbReference>